<dbReference type="Gene3D" id="1.10.565.10">
    <property type="entry name" value="Retinoid X Receptor"/>
    <property type="match status" value="1"/>
</dbReference>
<feature type="compositionally biased region" description="Low complexity" evidence="10">
    <location>
        <begin position="112"/>
        <end position="145"/>
    </location>
</feature>
<feature type="region of interest" description="Disordered" evidence="10">
    <location>
        <begin position="668"/>
        <end position="693"/>
    </location>
</feature>
<feature type="region of interest" description="Disordered" evidence="10">
    <location>
        <begin position="263"/>
        <end position="307"/>
    </location>
</feature>
<evidence type="ECO:0000313" key="13">
    <source>
        <dbReference type="EMBL" id="KAA0199679.1"/>
    </source>
</evidence>
<dbReference type="PANTHER" id="PTHR24082">
    <property type="entry name" value="NUCLEAR HORMONE RECEPTOR"/>
    <property type="match status" value="1"/>
</dbReference>
<dbReference type="EMBL" id="LUCM01000981">
    <property type="protein sequence ID" value="KAA0199679.1"/>
    <property type="molecule type" value="Genomic_DNA"/>
</dbReference>
<feature type="compositionally biased region" description="Polar residues" evidence="10">
    <location>
        <begin position="1"/>
        <end position="20"/>
    </location>
</feature>
<keyword evidence="7" id="KW-0804">Transcription</keyword>
<keyword evidence="14" id="KW-1185">Reference proteome</keyword>
<dbReference type="GO" id="GO:0048384">
    <property type="term" value="P:retinoic acid receptor signaling pathway"/>
    <property type="evidence" value="ECO:0007669"/>
    <property type="project" value="TreeGrafter"/>
</dbReference>
<dbReference type="SMART" id="SM00399">
    <property type="entry name" value="ZnF_C4"/>
    <property type="match status" value="1"/>
</dbReference>
<evidence type="ECO:0000256" key="6">
    <source>
        <dbReference type="ARBA" id="ARBA00023125"/>
    </source>
</evidence>
<dbReference type="GO" id="GO:0030154">
    <property type="term" value="P:cell differentiation"/>
    <property type="evidence" value="ECO:0007669"/>
    <property type="project" value="TreeGrafter"/>
</dbReference>
<evidence type="ECO:0000256" key="1">
    <source>
        <dbReference type="ARBA" id="ARBA00005993"/>
    </source>
</evidence>
<dbReference type="Gene3D" id="3.30.50.10">
    <property type="entry name" value="Erythroid Transcription Factor GATA-1, subunit A"/>
    <property type="match status" value="1"/>
</dbReference>
<evidence type="ECO:0000313" key="14">
    <source>
        <dbReference type="Proteomes" id="UP000728185"/>
    </source>
</evidence>
<dbReference type="PROSITE" id="PS51843">
    <property type="entry name" value="NR_LBD"/>
    <property type="match status" value="1"/>
</dbReference>
<proteinExistence type="inferred from homology"/>
<comment type="caution">
    <text evidence="13">The sequence shown here is derived from an EMBL/GenBank/DDBJ whole genome shotgun (WGS) entry which is preliminary data.</text>
</comment>
<dbReference type="GO" id="GO:0090575">
    <property type="term" value="C:RNA polymerase II transcription regulator complex"/>
    <property type="evidence" value="ECO:0007669"/>
    <property type="project" value="TreeGrafter"/>
</dbReference>
<dbReference type="Pfam" id="PF00105">
    <property type="entry name" value="zf-C4"/>
    <property type="match status" value="1"/>
</dbReference>
<dbReference type="GO" id="GO:0000978">
    <property type="term" value="F:RNA polymerase II cis-regulatory region sequence-specific DNA binding"/>
    <property type="evidence" value="ECO:0007669"/>
    <property type="project" value="TreeGrafter"/>
</dbReference>
<evidence type="ECO:0000259" key="11">
    <source>
        <dbReference type="PROSITE" id="PS51030"/>
    </source>
</evidence>
<dbReference type="OrthoDB" id="6081310at2759"/>
<feature type="region of interest" description="Disordered" evidence="10">
    <location>
        <begin position="1"/>
        <end position="24"/>
    </location>
</feature>
<feature type="domain" description="Nuclear receptor" evidence="11">
    <location>
        <begin position="165"/>
        <end position="241"/>
    </location>
</feature>
<dbReference type="FunFam" id="3.30.50.10:FF:000030">
    <property type="entry name" value="Nuclear Hormone Receptor family"/>
    <property type="match status" value="1"/>
</dbReference>
<dbReference type="PROSITE" id="PS51030">
    <property type="entry name" value="NUCLEAR_REC_DBD_2"/>
    <property type="match status" value="1"/>
</dbReference>
<evidence type="ECO:0000256" key="9">
    <source>
        <dbReference type="ARBA" id="ARBA00023242"/>
    </source>
</evidence>
<organism evidence="13 14">
    <name type="scientific">Fasciolopsis buskii</name>
    <dbReference type="NCBI Taxonomy" id="27845"/>
    <lineage>
        <taxon>Eukaryota</taxon>
        <taxon>Metazoa</taxon>
        <taxon>Spiralia</taxon>
        <taxon>Lophotrochozoa</taxon>
        <taxon>Platyhelminthes</taxon>
        <taxon>Trematoda</taxon>
        <taxon>Digenea</taxon>
        <taxon>Plagiorchiida</taxon>
        <taxon>Echinostomata</taxon>
        <taxon>Echinostomatoidea</taxon>
        <taxon>Fasciolidae</taxon>
        <taxon>Fasciolopsis</taxon>
    </lineage>
</organism>
<dbReference type="SUPFAM" id="SSF57716">
    <property type="entry name" value="Glucocorticoid receptor-like (DNA-binding domain)"/>
    <property type="match status" value="1"/>
</dbReference>
<name>A0A8E0VPM3_9TREM</name>
<accession>A0A8E0VPM3</accession>
<evidence type="ECO:0000256" key="10">
    <source>
        <dbReference type="SAM" id="MobiDB-lite"/>
    </source>
</evidence>
<dbReference type="GO" id="GO:0000122">
    <property type="term" value="P:negative regulation of transcription by RNA polymerase II"/>
    <property type="evidence" value="ECO:0007669"/>
    <property type="project" value="TreeGrafter"/>
</dbReference>
<dbReference type="Proteomes" id="UP000728185">
    <property type="component" value="Unassembled WGS sequence"/>
</dbReference>
<dbReference type="InterPro" id="IPR050234">
    <property type="entry name" value="Nuclear_hormone_rcpt_NR1"/>
</dbReference>
<dbReference type="GO" id="GO:0004879">
    <property type="term" value="F:nuclear receptor activity"/>
    <property type="evidence" value="ECO:0007669"/>
    <property type="project" value="InterPro"/>
</dbReference>
<dbReference type="PRINTS" id="PR00047">
    <property type="entry name" value="STROIDFINGER"/>
</dbReference>
<dbReference type="SUPFAM" id="SSF48508">
    <property type="entry name" value="Nuclear receptor ligand-binding domain"/>
    <property type="match status" value="1"/>
</dbReference>
<dbReference type="AlphaFoldDB" id="A0A8E0VPM3"/>
<evidence type="ECO:0000256" key="4">
    <source>
        <dbReference type="ARBA" id="ARBA00022833"/>
    </source>
</evidence>
<dbReference type="PRINTS" id="PR00546">
    <property type="entry name" value="THYROIDHORMR"/>
</dbReference>
<dbReference type="PANTHER" id="PTHR24082:SF330">
    <property type="entry name" value="THYROID HORMONE RECEPTOR BETA"/>
    <property type="match status" value="1"/>
</dbReference>
<dbReference type="InterPro" id="IPR000536">
    <property type="entry name" value="Nucl_hrmn_rcpt_lig-bd"/>
</dbReference>
<evidence type="ECO:0000256" key="5">
    <source>
        <dbReference type="ARBA" id="ARBA00023015"/>
    </source>
</evidence>
<keyword evidence="9" id="KW-0539">Nucleus</keyword>
<evidence type="ECO:0000256" key="8">
    <source>
        <dbReference type="ARBA" id="ARBA00023170"/>
    </source>
</evidence>
<sequence>MLGTTHLSGPQTSEIQQTPPGSGFVRTYDSDVNTTAAVSTPTAEMVTLVPANAYWGSVSQSSGTDIPVPHITDSVGTYYPTAVVHPDASNNANALICPMGNEMIPRQMPMQFQSMSSSHSAPTNSTTATLGGTQSASASGSGSKAQRQRKKDPYIPSYMDPANGPEPCVVCGDNATGFHYRAMTCEGCKGFFRRSVQKKLVYTCKFNGRCSVSDKQNRNSCQKCRFDRCIKGGMAKDLVLDEDKRLAKRRLIEANRARKRAESEGGIHVPIGGNGKTVGPSPPKQSPSATAAGYSIGTPTPSMGTAVKLSPPTDMTSFSHPHPPNLTVYSQTNPGAMGITVNYTANGSNMTLPITQVPVGLGPSVVSSTPSIILPCPVMSYGRHPVTAPPYEPNVPHLVQHQPSGHLVPTDSYNVAQLGQFVNTKAITTSTAITTDELTIAHCPSYSGTIENSGFWHPSPRTNGNSSLVNATTTISGNSSQRANMYRSADVKVEWSGEYNPVTMHTFTSLDSLSSGRQLLRGRNTPPCLGVSTIQPLRSLGSMTCETANSTPSSSGSVEHQILDGLPLNINNGPTLPLISTMGMDSQPGSTNTSESMVHSTINSPPSGFTLLASETPLSFNGCTATNVHSNEANNLDDMDSHPDFPWTQEDQDLVDTIRKAYDTIHFANSDPNAPNANETNNSAHVHGDSDSEPGKYVVQSIVDSQVTGFLTKLDDVEREDIKQARAFYSNTFCDLAHVIEPMIARLVAFAKQVPGFGALGADDQIRLVRDCCLDLITLRATFLISLAVRTQGLPDQMARSIAHLDGHGERDSMHGGLMQNPKQQCFTPNPNGANSSHGDTAMDKTNNCNGSSSIAPYVVNSDYPKLGTSDERSAQGVRSVAFKLARLNVDQTEVAMMAAILLMSPGEILIQHK</sequence>
<keyword evidence="2" id="KW-0479">Metal-binding</keyword>
<dbReference type="InterPro" id="IPR013088">
    <property type="entry name" value="Znf_NHR/GATA"/>
</dbReference>
<evidence type="ECO:0000256" key="3">
    <source>
        <dbReference type="ARBA" id="ARBA00022771"/>
    </source>
</evidence>
<dbReference type="InterPro" id="IPR035500">
    <property type="entry name" value="NHR-like_dom_sf"/>
</dbReference>
<dbReference type="InterPro" id="IPR001628">
    <property type="entry name" value="Znf_hrmn_rcpt"/>
</dbReference>
<keyword evidence="8 13" id="KW-0675">Receptor</keyword>
<comment type="similarity">
    <text evidence="1">Belongs to the nuclear hormone receptor family.</text>
</comment>
<dbReference type="CDD" id="cd06961">
    <property type="entry name" value="NR_DBD_TR"/>
    <property type="match status" value="1"/>
</dbReference>
<feature type="domain" description="NR LBD" evidence="12">
    <location>
        <begin position="650"/>
        <end position="914"/>
    </location>
</feature>
<gene>
    <name evidence="13" type="ORF">FBUS_01669</name>
</gene>
<feature type="region of interest" description="Disordered" evidence="10">
    <location>
        <begin position="112"/>
        <end position="158"/>
    </location>
</feature>
<keyword evidence="6" id="KW-0238">DNA-binding</keyword>
<dbReference type="GO" id="GO:0045944">
    <property type="term" value="P:positive regulation of transcription by RNA polymerase II"/>
    <property type="evidence" value="ECO:0007669"/>
    <property type="project" value="TreeGrafter"/>
</dbReference>
<keyword evidence="4" id="KW-0862">Zinc</keyword>
<evidence type="ECO:0000256" key="2">
    <source>
        <dbReference type="ARBA" id="ARBA00022723"/>
    </source>
</evidence>
<dbReference type="InterPro" id="IPR001728">
    <property type="entry name" value="ThyrH_rcpt"/>
</dbReference>
<evidence type="ECO:0000256" key="7">
    <source>
        <dbReference type="ARBA" id="ARBA00023163"/>
    </source>
</evidence>
<protein>
    <submittedName>
        <fullName evidence="13">Thyroid hormone receptor beta</fullName>
    </submittedName>
</protein>
<dbReference type="PROSITE" id="PS00031">
    <property type="entry name" value="NUCLEAR_REC_DBD_1"/>
    <property type="match status" value="1"/>
</dbReference>
<dbReference type="GO" id="GO:0008270">
    <property type="term" value="F:zinc ion binding"/>
    <property type="evidence" value="ECO:0007669"/>
    <property type="project" value="UniProtKB-KW"/>
</dbReference>
<keyword evidence="5" id="KW-0805">Transcription regulation</keyword>
<evidence type="ECO:0000259" key="12">
    <source>
        <dbReference type="PROSITE" id="PS51843"/>
    </source>
</evidence>
<reference evidence="13" key="1">
    <citation type="submission" date="2019-05" db="EMBL/GenBank/DDBJ databases">
        <title>Annotation for the trematode Fasciolopsis buski.</title>
        <authorList>
            <person name="Choi Y.-J."/>
        </authorList>
    </citation>
    <scope>NUCLEOTIDE SEQUENCE</scope>
    <source>
        <strain evidence="13">HT</strain>
        <tissue evidence="13">Whole worm</tissue>
    </source>
</reference>
<feature type="compositionally biased region" description="Polar residues" evidence="10">
    <location>
        <begin position="670"/>
        <end position="684"/>
    </location>
</feature>
<keyword evidence="3" id="KW-0863">Zinc-finger</keyword>